<protein>
    <recommendedName>
        <fullName evidence="4">Periplasmic membrane protein</fullName>
    </recommendedName>
</protein>
<comment type="caution">
    <text evidence="2">The sequence shown here is derived from an EMBL/GenBank/DDBJ whole genome shotgun (WGS) entry which is preliminary data.</text>
</comment>
<dbReference type="Pfam" id="PF13376">
    <property type="entry name" value="OmdA"/>
    <property type="match status" value="1"/>
</dbReference>
<dbReference type="EMBL" id="ASRX01000043">
    <property type="protein sequence ID" value="EYF03722.1"/>
    <property type="molecule type" value="Genomic_DNA"/>
</dbReference>
<reference evidence="2 3" key="1">
    <citation type="submission" date="2013-05" db="EMBL/GenBank/DDBJ databases">
        <title>Genome assembly of Chondromyces apiculatus DSM 436.</title>
        <authorList>
            <person name="Sharma G."/>
            <person name="Khatri I."/>
            <person name="Kaur C."/>
            <person name="Mayilraj S."/>
            <person name="Subramanian S."/>
        </authorList>
    </citation>
    <scope>NUCLEOTIDE SEQUENCE [LARGE SCALE GENOMIC DNA]</scope>
    <source>
        <strain evidence="2 3">DSM 436</strain>
    </source>
</reference>
<evidence type="ECO:0008006" key="4">
    <source>
        <dbReference type="Google" id="ProtNLM"/>
    </source>
</evidence>
<sequence length="261" mass="27264">MPMAATKKAATGGTRATGGGAKADAKAADTKAADTKAAGTKAAGIKAAGTKAAGTKAAAGKGGKGVSPGESAGELPILAFATLADWNAWLSKEHGRAPGAWLKFAKKGSGVTTVTYDEAVEGALCWGWIDGQKQTFDASYYLLRFTPRRRASVWSEINRGKVQALIASGKMQAPGLAEVERAKADGRWEAAYPSQSRATVPEDLAAALEASPEAKAFFATLNSVNRYAVIHRVFTAVKPETRARRIAQFVAMLTRGEKLHG</sequence>
<evidence type="ECO:0000313" key="3">
    <source>
        <dbReference type="Proteomes" id="UP000019678"/>
    </source>
</evidence>
<feature type="compositionally biased region" description="Low complexity" evidence="1">
    <location>
        <begin position="1"/>
        <end position="14"/>
    </location>
</feature>
<organism evidence="2 3">
    <name type="scientific">Chondromyces apiculatus DSM 436</name>
    <dbReference type="NCBI Taxonomy" id="1192034"/>
    <lineage>
        <taxon>Bacteria</taxon>
        <taxon>Pseudomonadati</taxon>
        <taxon>Myxococcota</taxon>
        <taxon>Polyangia</taxon>
        <taxon>Polyangiales</taxon>
        <taxon>Polyangiaceae</taxon>
        <taxon>Chondromyces</taxon>
    </lineage>
</organism>
<proteinExistence type="predicted"/>
<dbReference type="Proteomes" id="UP000019678">
    <property type="component" value="Unassembled WGS sequence"/>
</dbReference>
<evidence type="ECO:0000313" key="2">
    <source>
        <dbReference type="EMBL" id="EYF03722.1"/>
    </source>
</evidence>
<name>A0A017T401_9BACT</name>
<accession>A0A017T401</accession>
<feature type="region of interest" description="Disordered" evidence="1">
    <location>
        <begin position="1"/>
        <end position="42"/>
    </location>
</feature>
<feature type="compositionally biased region" description="Basic and acidic residues" evidence="1">
    <location>
        <begin position="23"/>
        <end position="34"/>
    </location>
</feature>
<gene>
    <name evidence="2" type="ORF">CAP_5333</name>
</gene>
<dbReference type="STRING" id="1192034.CAP_5333"/>
<dbReference type="eggNOG" id="COG4430">
    <property type="taxonomic scope" value="Bacteria"/>
</dbReference>
<evidence type="ECO:0000256" key="1">
    <source>
        <dbReference type="SAM" id="MobiDB-lite"/>
    </source>
</evidence>
<keyword evidence="3" id="KW-1185">Reference proteome</keyword>
<dbReference type="AlphaFoldDB" id="A0A017T401"/>